<protein>
    <submittedName>
        <fullName evidence="1">Uncharacterized protein</fullName>
    </submittedName>
</protein>
<name>A0A2G9HUR9_9LAMI</name>
<dbReference type="AlphaFoldDB" id="A0A2G9HUR9"/>
<dbReference type="Proteomes" id="UP000231279">
    <property type="component" value="Unassembled WGS sequence"/>
</dbReference>
<gene>
    <name evidence="1" type="ORF">CDL12_06238</name>
</gene>
<organism evidence="1 2">
    <name type="scientific">Handroanthus impetiginosus</name>
    <dbReference type="NCBI Taxonomy" id="429701"/>
    <lineage>
        <taxon>Eukaryota</taxon>
        <taxon>Viridiplantae</taxon>
        <taxon>Streptophyta</taxon>
        <taxon>Embryophyta</taxon>
        <taxon>Tracheophyta</taxon>
        <taxon>Spermatophyta</taxon>
        <taxon>Magnoliopsida</taxon>
        <taxon>eudicotyledons</taxon>
        <taxon>Gunneridae</taxon>
        <taxon>Pentapetalae</taxon>
        <taxon>asterids</taxon>
        <taxon>lamiids</taxon>
        <taxon>Lamiales</taxon>
        <taxon>Bignoniaceae</taxon>
        <taxon>Crescentiina</taxon>
        <taxon>Tabebuia alliance</taxon>
        <taxon>Handroanthus</taxon>
    </lineage>
</organism>
<reference evidence="2" key="1">
    <citation type="journal article" date="2018" name="Gigascience">
        <title>Genome assembly of the Pink Ipe (Handroanthus impetiginosus, Bignoniaceae), a highly valued, ecologically keystone Neotropical timber forest tree.</title>
        <authorList>
            <person name="Silva-Junior O.B."/>
            <person name="Grattapaglia D."/>
            <person name="Novaes E."/>
            <person name="Collevatti R.G."/>
        </authorList>
    </citation>
    <scope>NUCLEOTIDE SEQUENCE [LARGE SCALE GENOMIC DNA]</scope>
    <source>
        <strain evidence="2">cv. UFG-1</strain>
    </source>
</reference>
<sequence>MNKILKNCKGFTRGNDSVIGIQELMNPLDNGSITESHHEHKVTRIIEDLTLKCMLSLKTKTNINPTLKMLFSKALYHQVFTPNPTFPLYT</sequence>
<keyword evidence="2" id="KW-1185">Reference proteome</keyword>
<accession>A0A2G9HUR9</accession>
<proteinExistence type="predicted"/>
<evidence type="ECO:0000313" key="1">
    <source>
        <dbReference type="EMBL" id="PIN21070.1"/>
    </source>
</evidence>
<dbReference type="EMBL" id="NKXS01001009">
    <property type="protein sequence ID" value="PIN21070.1"/>
    <property type="molecule type" value="Genomic_DNA"/>
</dbReference>
<comment type="caution">
    <text evidence="1">The sequence shown here is derived from an EMBL/GenBank/DDBJ whole genome shotgun (WGS) entry which is preliminary data.</text>
</comment>
<evidence type="ECO:0000313" key="2">
    <source>
        <dbReference type="Proteomes" id="UP000231279"/>
    </source>
</evidence>